<evidence type="ECO:0000313" key="1">
    <source>
        <dbReference type="EMBL" id="MCR2806892.1"/>
    </source>
</evidence>
<comment type="caution">
    <text evidence="1">The sequence shown here is derived from an EMBL/GenBank/DDBJ whole genome shotgun (WGS) entry which is preliminary data.</text>
</comment>
<evidence type="ECO:0000313" key="2">
    <source>
        <dbReference type="Proteomes" id="UP001141950"/>
    </source>
</evidence>
<protein>
    <submittedName>
        <fullName evidence="1">YheC/YheD family protein</fullName>
    </submittedName>
</protein>
<dbReference type="Proteomes" id="UP001141950">
    <property type="component" value="Unassembled WGS sequence"/>
</dbReference>
<organism evidence="1 2">
    <name type="scientific">Paenibacillus soyae</name>
    <dbReference type="NCBI Taxonomy" id="2969249"/>
    <lineage>
        <taxon>Bacteria</taxon>
        <taxon>Bacillati</taxon>
        <taxon>Bacillota</taxon>
        <taxon>Bacilli</taxon>
        <taxon>Bacillales</taxon>
        <taxon>Paenibacillaceae</taxon>
        <taxon>Paenibacillus</taxon>
    </lineage>
</organism>
<proteinExistence type="predicted"/>
<dbReference type="SUPFAM" id="SSF56059">
    <property type="entry name" value="Glutathione synthetase ATP-binding domain-like"/>
    <property type="match status" value="2"/>
</dbReference>
<keyword evidence="2" id="KW-1185">Reference proteome</keyword>
<dbReference type="Pfam" id="PF14398">
    <property type="entry name" value="ATPgrasp_YheCD"/>
    <property type="match status" value="2"/>
</dbReference>
<gene>
    <name evidence="1" type="ORF">NQZ67_23695</name>
</gene>
<name>A0A9X2N0J8_9BACL</name>
<dbReference type="EMBL" id="JANIPJ010000021">
    <property type="protein sequence ID" value="MCR2806892.1"/>
    <property type="molecule type" value="Genomic_DNA"/>
</dbReference>
<accession>A0A9X2N0J8</accession>
<reference evidence="1" key="1">
    <citation type="submission" date="2022-08" db="EMBL/GenBank/DDBJ databases">
        <title>The genomic sequence of strain Paenibacillus sp. SCIV0701.</title>
        <authorList>
            <person name="Zhao H."/>
        </authorList>
    </citation>
    <scope>NUCLEOTIDE SEQUENCE</scope>
    <source>
        <strain evidence="1">SCIV0701</strain>
    </source>
</reference>
<dbReference type="AlphaFoldDB" id="A0A9X2N0J8"/>
<dbReference type="Gene3D" id="3.30.470.20">
    <property type="entry name" value="ATP-grasp fold, B domain"/>
    <property type="match status" value="1"/>
</dbReference>
<dbReference type="InterPro" id="IPR026838">
    <property type="entry name" value="YheC/D"/>
</dbReference>
<dbReference type="RefSeq" id="WP_257450845.1">
    <property type="nucleotide sequence ID" value="NZ_JANIPJ010000021.1"/>
</dbReference>
<sequence length="702" mass="79849">MQIGVYHRQGSPTDVIAAGRLQAMIEESAKQGVQLLFFHDGGVSEHGVSGLRFANGEWTEASSPLPEVVMNLSPLPPGQQSRTYRELMYRTVFTTHLIHGKHAVYQKLLAAPDFAHLVMPVKRLANSLAIGQLLAMLDEHDEIVLKPDFGRQGAGIVRLAKSKGLYQWQDAEDAIVFTAEQLERRVRSLVEAEPYIVQPYQRCLTRLGEPFDFRVHVQRDGTGQWSVTRVYPRIGVEGGVVSNVSAGGRQEELEFFLRTEFPDNAPFLGLYLERLGLRIAEYLSDCYENPLDELGIDLSIDASRRTWFYEANTSPASSRHESARAAKAIAYAKYLALEERSLADEPLQTKSDAPVIGMLAGTDIDMSFVEACASVAKLYGAEFFYFHPKNVNAENHYIRARVFENGAWKKRTCPYPDVVFDKFKRRGFPEYEYVYEALSSIPFTHGLQGGSMRKEFVYGWLESHSLLRQIVIPYLPVEKPSEMAAFVDTHLRVIIKPAQGSFGQSIIMIRKREDDYELFDQKFLHYLKPDEFQAFLRMFAGRGYVAQRYVYSTTKEDYPFHLRVHLMKNGAGEWVVVFIQPFLSLSYIHQVTNHENTLRLASKWIWFLSSQYQEELGMEMDRKVRTTALMAASYLSTKLSGACHEIALDIGVDQSRKLWLFEANFNKIGNTFHGFEAARLAIPYALSLVNRNLKAKQPLAQP</sequence>